<feature type="domain" description="HTH merR-type" evidence="2">
    <location>
        <begin position="4"/>
        <end position="72"/>
    </location>
</feature>
<evidence type="ECO:0000313" key="4">
    <source>
        <dbReference type="Proteomes" id="UP000288024"/>
    </source>
</evidence>
<dbReference type="Pfam" id="PF13411">
    <property type="entry name" value="MerR_1"/>
    <property type="match status" value="1"/>
</dbReference>
<dbReference type="SUPFAM" id="SSF46955">
    <property type="entry name" value="Putative DNA-binding domain"/>
    <property type="match status" value="1"/>
</dbReference>
<dbReference type="GO" id="GO:0003677">
    <property type="term" value="F:DNA binding"/>
    <property type="evidence" value="ECO:0007669"/>
    <property type="project" value="InterPro"/>
</dbReference>
<dbReference type="Gene3D" id="1.10.1660.10">
    <property type="match status" value="1"/>
</dbReference>
<name>A0A3S2W0X7_9BACI</name>
<dbReference type="AlphaFoldDB" id="A0A3S2W0X7"/>
<dbReference type="RefSeq" id="WP_127742126.1">
    <property type="nucleotide sequence ID" value="NZ_RZTZ01000019.1"/>
</dbReference>
<reference evidence="3 4" key="1">
    <citation type="submission" date="2019-01" db="EMBL/GenBank/DDBJ databases">
        <title>Bacillus sp. M5HDSG1-1, whole genome shotgun sequence.</title>
        <authorList>
            <person name="Tuo L."/>
        </authorList>
    </citation>
    <scope>NUCLEOTIDE SEQUENCE [LARGE SCALE GENOMIC DNA]</scope>
    <source>
        <strain evidence="3 4">M5HDSG1-1</strain>
    </source>
</reference>
<protein>
    <submittedName>
        <fullName evidence="3">MerR family transcriptional regulator</fullName>
    </submittedName>
</protein>
<accession>A0A3S2W0X7</accession>
<evidence type="ECO:0000313" key="3">
    <source>
        <dbReference type="EMBL" id="RVT57125.1"/>
    </source>
</evidence>
<comment type="caution">
    <text evidence="3">The sequence shown here is derived from an EMBL/GenBank/DDBJ whole genome shotgun (WGS) entry which is preliminary data.</text>
</comment>
<feature type="coiled-coil region" evidence="1">
    <location>
        <begin position="263"/>
        <end position="297"/>
    </location>
</feature>
<proteinExistence type="predicted"/>
<keyword evidence="4" id="KW-1185">Reference proteome</keyword>
<keyword evidence="1" id="KW-0175">Coiled coil</keyword>
<organism evidence="3 4">
    <name type="scientific">Niallia taxi</name>
    <dbReference type="NCBI Taxonomy" id="2499688"/>
    <lineage>
        <taxon>Bacteria</taxon>
        <taxon>Bacillati</taxon>
        <taxon>Bacillota</taxon>
        <taxon>Bacilli</taxon>
        <taxon>Bacillales</taxon>
        <taxon>Bacillaceae</taxon>
        <taxon>Niallia</taxon>
    </lineage>
</organism>
<evidence type="ECO:0000256" key="1">
    <source>
        <dbReference type="SAM" id="Coils"/>
    </source>
</evidence>
<dbReference type="GO" id="GO:0006355">
    <property type="term" value="P:regulation of DNA-templated transcription"/>
    <property type="evidence" value="ECO:0007669"/>
    <property type="project" value="InterPro"/>
</dbReference>
<dbReference type="InterPro" id="IPR000551">
    <property type="entry name" value="MerR-type_HTH_dom"/>
</dbReference>
<gene>
    <name evidence="3" type="ORF">EM808_25355</name>
</gene>
<dbReference type="EMBL" id="RZTZ01000019">
    <property type="protein sequence ID" value="RVT57125.1"/>
    <property type="molecule type" value="Genomic_DNA"/>
</dbReference>
<dbReference type="InterPro" id="IPR009061">
    <property type="entry name" value="DNA-bd_dom_put_sf"/>
</dbReference>
<dbReference type="Proteomes" id="UP000288024">
    <property type="component" value="Unassembled WGS sequence"/>
</dbReference>
<evidence type="ECO:0000259" key="2">
    <source>
        <dbReference type="Pfam" id="PF13411"/>
    </source>
</evidence>
<sequence length="317" mass="36855">MNIYSIYEASQKLTTSPKTLKQWENKFKEILIIPRTKNGARFYTDKELSLLLEVKNLYKEKKNTTEVKKTLSMILQPKEVKAEKQVEQAEGNAELETAANEIQVIEPEELVKKIDRIAEDGTQLQALMSSLEAYKQDFLHEVKQEIRNGIKQEVLESITTEIQAGKSETIEKLSTAFSEHQDAAKEDIEQISELVHTSTQKTTEDYTAIKHNIKKLSDLSKAERKTYSKQWTASTTSTKEIKSMVEHLSKSNTEINKTVEQLHKNDRILMEALRMEREQLNKEIKDREKSFQELVQSFRQTAVAEPPKKTWWKIWHK</sequence>